<dbReference type="GO" id="GO:0004672">
    <property type="term" value="F:protein kinase activity"/>
    <property type="evidence" value="ECO:0007669"/>
    <property type="project" value="InterPro"/>
</dbReference>
<gene>
    <name evidence="2" type="ORF">M407DRAFT_31417</name>
</gene>
<name>A0A0C3KBV3_9AGAM</name>
<proteinExistence type="predicted"/>
<keyword evidence="3" id="KW-1185">Reference proteome</keyword>
<protein>
    <recommendedName>
        <fullName evidence="1">Protein kinase domain-containing protein</fullName>
    </recommendedName>
</protein>
<organism evidence="2 3">
    <name type="scientific">Tulasnella calospora MUT 4182</name>
    <dbReference type="NCBI Taxonomy" id="1051891"/>
    <lineage>
        <taxon>Eukaryota</taxon>
        <taxon>Fungi</taxon>
        <taxon>Dikarya</taxon>
        <taxon>Basidiomycota</taxon>
        <taxon>Agaricomycotina</taxon>
        <taxon>Agaricomycetes</taxon>
        <taxon>Cantharellales</taxon>
        <taxon>Tulasnellaceae</taxon>
        <taxon>Tulasnella</taxon>
    </lineage>
</organism>
<evidence type="ECO:0000259" key="1">
    <source>
        <dbReference type="PROSITE" id="PS50011"/>
    </source>
</evidence>
<dbReference type="SMART" id="SM00220">
    <property type="entry name" value="S_TKc"/>
    <property type="match status" value="1"/>
</dbReference>
<reference evidence="3" key="2">
    <citation type="submission" date="2015-01" db="EMBL/GenBank/DDBJ databases">
        <title>Evolutionary Origins and Diversification of the Mycorrhizal Mutualists.</title>
        <authorList>
            <consortium name="DOE Joint Genome Institute"/>
            <consortium name="Mycorrhizal Genomics Consortium"/>
            <person name="Kohler A."/>
            <person name="Kuo A."/>
            <person name="Nagy L.G."/>
            <person name="Floudas D."/>
            <person name="Copeland A."/>
            <person name="Barry K.W."/>
            <person name="Cichocki N."/>
            <person name="Veneault-Fourrey C."/>
            <person name="LaButti K."/>
            <person name="Lindquist E.A."/>
            <person name="Lipzen A."/>
            <person name="Lundell T."/>
            <person name="Morin E."/>
            <person name="Murat C."/>
            <person name="Riley R."/>
            <person name="Ohm R."/>
            <person name="Sun H."/>
            <person name="Tunlid A."/>
            <person name="Henrissat B."/>
            <person name="Grigoriev I.V."/>
            <person name="Hibbett D.S."/>
            <person name="Martin F."/>
        </authorList>
    </citation>
    <scope>NUCLEOTIDE SEQUENCE [LARGE SCALE GENOMIC DNA]</scope>
    <source>
        <strain evidence="3">MUT 4182</strain>
    </source>
</reference>
<dbReference type="InterPro" id="IPR000719">
    <property type="entry name" value="Prot_kinase_dom"/>
</dbReference>
<dbReference type="SUPFAM" id="SSF56112">
    <property type="entry name" value="Protein kinase-like (PK-like)"/>
    <property type="match status" value="1"/>
</dbReference>
<dbReference type="InterPro" id="IPR011009">
    <property type="entry name" value="Kinase-like_dom_sf"/>
</dbReference>
<accession>A0A0C3KBV3</accession>
<evidence type="ECO:0000313" key="3">
    <source>
        <dbReference type="Proteomes" id="UP000054248"/>
    </source>
</evidence>
<dbReference type="EMBL" id="KN823251">
    <property type="protein sequence ID" value="KIO18908.1"/>
    <property type="molecule type" value="Genomic_DNA"/>
</dbReference>
<dbReference type="AlphaFoldDB" id="A0A0C3KBV3"/>
<dbReference type="HOGENOM" id="CLU_044121_2_1_1"/>
<dbReference type="Gene3D" id="1.10.510.10">
    <property type="entry name" value="Transferase(Phosphotransferase) domain 1"/>
    <property type="match status" value="1"/>
</dbReference>
<reference evidence="2 3" key="1">
    <citation type="submission" date="2014-04" db="EMBL/GenBank/DDBJ databases">
        <authorList>
            <consortium name="DOE Joint Genome Institute"/>
            <person name="Kuo A."/>
            <person name="Girlanda M."/>
            <person name="Perotto S."/>
            <person name="Kohler A."/>
            <person name="Nagy L.G."/>
            <person name="Floudas D."/>
            <person name="Copeland A."/>
            <person name="Barry K.W."/>
            <person name="Cichocki N."/>
            <person name="Veneault-Fourrey C."/>
            <person name="LaButti K."/>
            <person name="Lindquist E.A."/>
            <person name="Lipzen A."/>
            <person name="Lundell T."/>
            <person name="Morin E."/>
            <person name="Murat C."/>
            <person name="Sun H."/>
            <person name="Tunlid A."/>
            <person name="Henrissat B."/>
            <person name="Grigoriev I.V."/>
            <person name="Hibbett D.S."/>
            <person name="Martin F."/>
            <person name="Nordberg H.P."/>
            <person name="Cantor M.N."/>
            <person name="Hua S.X."/>
        </authorList>
    </citation>
    <scope>NUCLEOTIDE SEQUENCE [LARGE SCALE GENOMIC DNA]</scope>
    <source>
        <strain evidence="2 3">MUT 4182</strain>
    </source>
</reference>
<feature type="domain" description="Protein kinase" evidence="1">
    <location>
        <begin position="1"/>
        <end position="360"/>
    </location>
</feature>
<sequence>MEREAPRGPEKEAGPETLTEYELPWLARYEFLKERGYLLRPRYRPGWVASWKTNPSLRPIFCEDWTTIDHIGILDAQRISDGMVVVLKEIDAKSSEGPITSFLSSESIKGNPRNHAVPVLDILVDNLDDQKLLLVLPLLREINSPDFDSIPEVLDLVQQTLEGLAFLHENEVAHRDCSFGNILMDARALFPVLWHPQSSIVTPQGRMITKTRSRTEVGGVRYYFIDFGLSTRGENLTTGFAGNERAPELSNTIPYDPYRLDLYILGKVYQEKLLDEFINVEFLQPLIDRMTASNPADRPSAAEAYTIFKDLRANLNLGWFNQRLRKTESGLVRRTLTDSAYWLQLQFARLSAKPVLPPLE</sequence>
<dbReference type="OrthoDB" id="5987198at2759"/>
<dbReference type="PROSITE" id="PS50011">
    <property type="entry name" value="PROTEIN_KINASE_DOM"/>
    <property type="match status" value="1"/>
</dbReference>
<dbReference type="Proteomes" id="UP000054248">
    <property type="component" value="Unassembled WGS sequence"/>
</dbReference>
<evidence type="ECO:0000313" key="2">
    <source>
        <dbReference type="EMBL" id="KIO18908.1"/>
    </source>
</evidence>
<dbReference type="GO" id="GO:0005524">
    <property type="term" value="F:ATP binding"/>
    <property type="evidence" value="ECO:0007669"/>
    <property type="project" value="InterPro"/>
</dbReference>
<dbReference type="STRING" id="1051891.A0A0C3KBV3"/>